<dbReference type="SUPFAM" id="SSF56672">
    <property type="entry name" value="DNA/RNA polymerases"/>
    <property type="match status" value="1"/>
</dbReference>
<evidence type="ECO:0000256" key="1">
    <source>
        <dbReference type="SAM" id="MobiDB-lite"/>
    </source>
</evidence>
<dbReference type="InterPro" id="IPR013103">
    <property type="entry name" value="RVT_2"/>
</dbReference>
<feature type="domain" description="Reverse transcriptase Ty1/copia-type" evidence="2">
    <location>
        <begin position="515"/>
        <end position="716"/>
    </location>
</feature>
<evidence type="ECO:0000259" key="2">
    <source>
        <dbReference type="Pfam" id="PF07727"/>
    </source>
</evidence>
<dbReference type="InterPro" id="IPR043502">
    <property type="entry name" value="DNA/RNA_pol_sf"/>
</dbReference>
<evidence type="ECO:0000313" key="5">
    <source>
        <dbReference type="Proteomes" id="UP001454036"/>
    </source>
</evidence>
<proteinExistence type="predicted"/>
<evidence type="ECO:0000259" key="3">
    <source>
        <dbReference type="Pfam" id="PF25597"/>
    </source>
</evidence>
<sequence length="865" mass="96344">MIVLLEDRKWPSTPTTIIRERFEQEKTHDFLLELDDDQYGQICSQILGMEFLPLLNKAFYMVSQEERHKTIVRSRDDKIEALTFVVRTTPSTPTPQFLPSSTPSPSSNRGRGRSGTRGRGRDSPRTILPFGSGGPASTYNATTANSSPSISHATAIPGFTTDQIQCILGLIEPAASTDKLLGKEVYPSPIWLIDNGASHHMTGDIGHLFACSDSSPQPVHLPNGLQTIAVKQGSVKLSSGLTHSNDRISKKVIGLGEVRNGVYVFRAVPFSFASLIVVTTSISSVLLHQRLGHPSSAALSSFPVFSQQNNVRNLQKGWKVLDLDTRELFISRDVRFVENEFPFASSHGTNALQGDQSNNFLWEDELFPVQHRGSSPTATTDPSMVEYGSAPDIVQAAPAPSTIPTALTQDSPVDIPANSGGLGQRTRRPPSYLSDYIYHSAHVLHPNSTPSSPSPSSGIRYPLANFVSYDNFSTKYCHFLANVTSNVEPRTYKEAVHDPCWRKAIQVEIDALEKNHTWDVVLPHGKHAIGCQWFFKIKYQSDGSTERHKARLVVLGNHQSEGKDFTETFAPVAKIVSVRTFLAVVVAKNWVVHQLDVNNVFLHGDLHEEVYMRLPSGFSSSTSNQVCRLRKSLNGLRQSPRNWFAKLTSALHEYGFTQSHADHTLFTYQHGTDLLAVLVYVDDILVATNNSTLYVSIKQYLHHCFQLKDLGPLKYFWVLTKPVSTPLPENHHLAANPGSVFSEAARYRRIVGRILYLTLTRPDIMYAVHILSQFMSHPGQARYDVATRVLRYLQAYPGQGLFLRANSDLQDLHLFLGSHRNKLPFRALLLRLNIGQWHIVVLSLGAPQFSYLLSKLGVRDPHAPP</sequence>
<keyword evidence="4" id="KW-0675">Receptor</keyword>
<comment type="caution">
    <text evidence="4">The sequence shown here is derived from an EMBL/GenBank/DDBJ whole genome shotgun (WGS) entry which is preliminary data.</text>
</comment>
<feature type="compositionally biased region" description="Polar residues" evidence="1">
    <location>
        <begin position="135"/>
        <end position="147"/>
    </location>
</feature>
<keyword evidence="4" id="KW-0812">Transmembrane</keyword>
<evidence type="ECO:0000313" key="4">
    <source>
        <dbReference type="EMBL" id="GAA0163745.1"/>
    </source>
</evidence>
<dbReference type="InterPro" id="IPR057670">
    <property type="entry name" value="SH3_retrovirus"/>
</dbReference>
<accession>A0AAV3QLW9</accession>
<dbReference type="EMBL" id="BAABME010004837">
    <property type="protein sequence ID" value="GAA0163745.1"/>
    <property type="molecule type" value="Genomic_DNA"/>
</dbReference>
<dbReference type="Pfam" id="PF25597">
    <property type="entry name" value="SH3_retrovirus"/>
    <property type="match status" value="1"/>
</dbReference>
<dbReference type="PANTHER" id="PTHR11439">
    <property type="entry name" value="GAG-POL-RELATED RETROTRANSPOSON"/>
    <property type="match status" value="1"/>
</dbReference>
<name>A0AAV3QLW9_LITER</name>
<dbReference type="PANTHER" id="PTHR11439:SF470">
    <property type="entry name" value="CYSTEINE-RICH RLK (RECEPTOR-LIKE PROTEIN KINASE) 8"/>
    <property type="match status" value="1"/>
</dbReference>
<keyword evidence="4" id="KW-0472">Membrane</keyword>
<keyword evidence="5" id="KW-1185">Reference proteome</keyword>
<feature type="region of interest" description="Disordered" evidence="1">
    <location>
        <begin position="405"/>
        <end position="427"/>
    </location>
</feature>
<protein>
    <submittedName>
        <fullName evidence="4">Transmembrane signal receptor</fullName>
    </submittedName>
</protein>
<feature type="compositionally biased region" description="Low complexity" evidence="1">
    <location>
        <begin position="90"/>
        <end position="109"/>
    </location>
</feature>
<dbReference type="Proteomes" id="UP001454036">
    <property type="component" value="Unassembled WGS sequence"/>
</dbReference>
<dbReference type="Pfam" id="PF07727">
    <property type="entry name" value="RVT_2"/>
    <property type="match status" value="1"/>
</dbReference>
<feature type="region of interest" description="Disordered" evidence="1">
    <location>
        <begin position="90"/>
        <end position="147"/>
    </location>
</feature>
<dbReference type="AlphaFoldDB" id="A0AAV3QLW9"/>
<reference evidence="4 5" key="1">
    <citation type="submission" date="2024-01" db="EMBL/GenBank/DDBJ databases">
        <title>The complete chloroplast genome sequence of Lithospermum erythrorhizon: insights into the phylogenetic relationship among Boraginaceae species and the maternal lineages of purple gromwells.</title>
        <authorList>
            <person name="Okada T."/>
            <person name="Watanabe K."/>
        </authorList>
    </citation>
    <scope>NUCLEOTIDE SEQUENCE [LARGE SCALE GENOMIC DNA]</scope>
</reference>
<feature type="domain" description="Retroviral polymerase SH3-like" evidence="3">
    <location>
        <begin position="315"/>
        <end position="346"/>
    </location>
</feature>
<gene>
    <name evidence="4" type="ORF">LIER_19539</name>
</gene>
<organism evidence="4 5">
    <name type="scientific">Lithospermum erythrorhizon</name>
    <name type="common">Purple gromwell</name>
    <name type="synonym">Lithospermum officinale var. erythrorhizon</name>
    <dbReference type="NCBI Taxonomy" id="34254"/>
    <lineage>
        <taxon>Eukaryota</taxon>
        <taxon>Viridiplantae</taxon>
        <taxon>Streptophyta</taxon>
        <taxon>Embryophyta</taxon>
        <taxon>Tracheophyta</taxon>
        <taxon>Spermatophyta</taxon>
        <taxon>Magnoliopsida</taxon>
        <taxon>eudicotyledons</taxon>
        <taxon>Gunneridae</taxon>
        <taxon>Pentapetalae</taxon>
        <taxon>asterids</taxon>
        <taxon>lamiids</taxon>
        <taxon>Boraginales</taxon>
        <taxon>Boraginaceae</taxon>
        <taxon>Boraginoideae</taxon>
        <taxon>Lithospermeae</taxon>
        <taxon>Lithospermum</taxon>
    </lineage>
</organism>